<dbReference type="PROSITE" id="PS00028">
    <property type="entry name" value="ZINC_FINGER_C2H2_1"/>
    <property type="match status" value="1"/>
</dbReference>
<feature type="compositionally biased region" description="Polar residues" evidence="11">
    <location>
        <begin position="192"/>
        <end position="202"/>
    </location>
</feature>
<reference evidence="13" key="1">
    <citation type="submission" date="2023-02" db="EMBL/GenBank/DDBJ databases">
        <authorList>
            <person name="Palmer J.M."/>
        </authorList>
    </citation>
    <scope>NUCLEOTIDE SEQUENCE</scope>
    <source>
        <strain evidence="13">FW57</strain>
    </source>
</reference>
<evidence type="ECO:0000256" key="6">
    <source>
        <dbReference type="ARBA" id="ARBA00023015"/>
    </source>
</evidence>
<dbReference type="SUPFAM" id="SSF51182">
    <property type="entry name" value="RmlC-like cupins"/>
    <property type="match status" value="1"/>
</dbReference>
<dbReference type="PANTHER" id="PTHR47660">
    <property type="entry name" value="TRANSCRIPTION FACTOR WITH C2H2 AND ZN(2)-CYS(6) DNA BINDING DOMAIN (EUROFUNG)-RELATED-RELATED"/>
    <property type="match status" value="1"/>
</dbReference>
<accession>A0AAD4F1X8</accession>
<name>A0AAD4F1X8_9PEZI</name>
<feature type="region of interest" description="Disordered" evidence="11">
    <location>
        <begin position="183"/>
        <end position="202"/>
    </location>
</feature>
<keyword evidence="2" id="KW-0479">Metal-binding</keyword>
<dbReference type="Gene3D" id="3.30.160.60">
    <property type="entry name" value="Classic Zinc Finger"/>
    <property type="match status" value="1"/>
</dbReference>
<keyword evidence="8" id="KW-0804">Transcription</keyword>
<dbReference type="GO" id="GO:0003677">
    <property type="term" value="F:DNA binding"/>
    <property type="evidence" value="ECO:0007669"/>
    <property type="project" value="UniProtKB-KW"/>
</dbReference>
<keyword evidence="14" id="KW-1185">Reference proteome</keyword>
<sequence>MGAEKDIRDIKRVITTHAADGRTTFSDAIPDKAPFQELPDGAQFALCYATNKFPVQMSDDADVTTYRGYTENLPGIAISTGSVLRVVDMKPGALSPMHRTVSLDYGVVLEGEVELILDSGESRVLKRGDISVQRGTNHAWRNMSRDSWARMLHVRSHLQERPFRCQECGKAYGRQDLLKRHAASHDGGNGAMASTTLPNPSISVEETAPVDAMEKLPTPDTANDADHVSPQVNMPDAPAFEFAEQDIASFPSASPDLNLGFGIGGLMDFTFDGGFDFDDTDLGFIDQLCNYPQAVDAHHLMQLPRQVPQGVGSGRPQGHVALGAEAYKRSSFSVWHPAQQDHGGAEVENLSVMTAADGSPQTQIVVTERCLGENLNRAARDELLSMILRSCKPERLHYVYKAFPTPEFLDDLLQSFFSHHYRRVDSFIHIPSFQPNKQKPEFLGAIASAGATLTNIKSVHKLGFALQDAVRTTIPGRCEESNAITRELWLLQAFMTELEVGIWSGIKRKMEIAESHSQTVFTWLEWAEQESFKRLAFHAFLLDAQISMALLTNPIISYAELAIPLPDPPELWHAEDAQQWKNLYLNRSRPPPQEELSLIHFLRDPIEVPSHHDTHFSRLIILHGIWGMIWQHSQLILAVGRPGHANAALALRHQSLLQMLQHFRINLSASHEPPCPQTSLLLELLPMYLHSSLEEIQLFAGREDLDDARRVLPSLQRWVESAESRQAIWHAGQVLRATRSFHPGQLRDFATIAIYHATLVMWTYSIISQAMGGASASQPKQAPTTASAAQRPVSLDGPDSIAIQHFITVGKGVPTITCTHHCGDTAPAAELVPLSDQEAVIRAVLDTLKGNFPCTLEEQAPPPLVENLIQLLRDLGKAAGRSWEAESAV</sequence>
<dbReference type="InterPro" id="IPR007219">
    <property type="entry name" value="XnlR_reg_dom"/>
</dbReference>
<keyword evidence="3" id="KW-0677">Repeat</keyword>
<keyword evidence="4 10" id="KW-0863">Zinc-finger</keyword>
<keyword evidence="7" id="KW-0238">DNA-binding</keyword>
<comment type="caution">
    <text evidence="13">The sequence shown here is derived from an EMBL/GenBank/DDBJ whole genome shotgun (WGS) entry which is preliminary data.</text>
</comment>
<dbReference type="InterPro" id="IPR013096">
    <property type="entry name" value="Cupin_2"/>
</dbReference>
<evidence type="ECO:0000256" key="10">
    <source>
        <dbReference type="PROSITE-ProRule" id="PRU00042"/>
    </source>
</evidence>
<organism evidence="13 14">
    <name type="scientific">Staphylotrichum longicolle</name>
    <dbReference type="NCBI Taxonomy" id="669026"/>
    <lineage>
        <taxon>Eukaryota</taxon>
        <taxon>Fungi</taxon>
        <taxon>Dikarya</taxon>
        <taxon>Ascomycota</taxon>
        <taxon>Pezizomycotina</taxon>
        <taxon>Sordariomycetes</taxon>
        <taxon>Sordariomycetidae</taxon>
        <taxon>Sordariales</taxon>
        <taxon>Chaetomiaceae</taxon>
        <taxon>Staphylotrichum</taxon>
    </lineage>
</organism>
<dbReference type="InterPro" id="IPR014710">
    <property type="entry name" value="RmlC-like_jellyroll"/>
</dbReference>
<evidence type="ECO:0000256" key="1">
    <source>
        <dbReference type="ARBA" id="ARBA00004123"/>
    </source>
</evidence>
<dbReference type="CDD" id="cd02231">
    <property type="entry name" value="cupin_BLL6423-like"/>
    <property type="match status" value="1"/>
</dbReference>
<keyword evidence="6" id="KW-0805">Transcription regulation</keyword>
<evidence type="ECO:0000256" key="9">
    <source>
        <dbReference type="ARBA" id="ARBA00023242"/>
    </source>
</evidence>
<evidence type="ECO:0000256" key="2">
    <source>
        <dbReference type="ARBA" id="ARBA00022723"/>
    </source>
</evidence>
<feature type="domain" description="C2H2-type" evidence="12">
    <location>
        <begin position="163"/>
        <end position="190"/>
    </location>
</feature>
<evidence type="ECO:0000256" key="8">
    <source>
        <dbReference type="ARBA" id="ARBA00023163"/>
    </source>
</evidence>
<evidence type="ECO:0000259" key="12">
    <source>
        <dbReference type="PROSITE" id="PS50157"/>
    </source>
</evidence>
<dbReference type="PROSITE" id="PS50157">
    <property type="entry name" value="ZINC_FINGER_C2H2_2"/>
    <property type="match status" value="1"/>
</dbReference>
<dbReference type="SUPFAM" id="SSF57667">
    <property type="entry name" value="beta-beta-alpha zinc fingers"/>
    <property type="match status" value="1"/>
</dbReference>
<dbReference type="InterPro" id="IPR011051">
    <property type="entry name" value="RmlC_Cupin_sf"/>
</dbReference>
<dbReference type="GO" id="GO:0005634">
    <property type="term" value="C:nucleus"/>
    <property type="evidence" value="ECO:0007669"/>
    <property type="project" value="UniProtKB-SubCell"/>
</dbReference>
<dbReference type="GO" id="GO:0008270">
    <property type="term" value="F:zinc ion binding"/>
    <property type="evidence" value="ECO:0007669"/>
    <property type="project" value="UniProtKB-KW"/>
</dbReference>
<dbReference type="CDD" id="cd12148">
    <property type="entry name" value="fungal_TF_MHR"/>
    <property type="match status" value="1"/>
</dbReference>
<dbReference type="PANTHER" id="PTHR47660:SF2">
    <property type="entry name" value="TRANSCRIPTION FACTOR WITH C2H2 AND ZN(2)-CYS(6) DNA BINDING DOMAIN (EUROFUNG)"/>
    <property type="match status" value="1"/>
</dbReference>
<dbReference type="EMBL" id="JAHCVI010000001">
    <property type="protein sequence ID" value="KAG7291215.1"/>
    <property type="molecule type" value="Genomic_DNA"/>
</dbReference>
<dbReference type="Pfam" id="PF07883">
    <property type="entry name" value="Cupin_2"/>
    <property type="match status" value="1"/>
</dbReference>
<dbReference type="Proteomes" id="UP001197093">
    <property type="component" value="Unassembled WGS sequence"/>
</dbReference>
<evidence type="ECO:0000256" key="4">
    <source>
        <dbReference type="ARBA" id="ARBA00022771"/>
    </source>
</evidence>
<proteinExistence type="predicted"/>
<keyword evidence="9" id="KW-0539">Nucleus</keyword>
<evidence type="ECO:0000256" key="11">
    <source>
        <dbReference type="SAM" id="MobiDB-lite"/>
    </source>
</evidence>
<evidence type="ECO:0000256" key="5">
    <source>
        <dbReference type="ARBA" id="ARBA00022833"/>
    </source>
</evidence>
<evidence type="ECO:0000256" key="7">
    <source>
        <dbReference type="ARBA" id="ARBA00023125"/>
    </source>
</evidence>
<dbReference type="Gene3D" id="2.60.120.10">
    <property type="entry name" value="Jelly Rolls"/>
    <property type="match status" value="1"/>
</dbReference>
<evidence type="ECO:0000256" key="3">
    <source>
        <dbReference type="ARBA" id="ARBA00022737"/>
    </source>
</evidence>
<gene>
    <name evidence="13" type="ORF">NEMBOFW57_001227</name>
</gene>
<dbReference type="InterPro" id="IPR013087">
    <property type="entry name" value="Znf_C2H2_type"/>
</dbReference>
<evidence type="ECO:0000313" key="13">
    <source>
        <dbReference type="EMBL" id="KAG7291215.1"/>
    </source>
</evidence>
<dbReference type="InterPro" id="IPR036236">
    <property type="entry name" value="Znf_C2H2_sf"/>
</dbReference>
<dbReference type="Pfam" id="PF04082">
    <property type="entry name" value="Fungal_trans"/>
    <property type="match status" value="1"/>
</dbReference>
<dbReference type="FunFam" id="3.30.160.60:FF:000322">
    <property type="entry name" value="GDNF-inducible zinc finger protein 1"/>
    <property type="match status" value="1"/>
</dbReference>
<protein>
    <recommendedName>
        <fullName evidence="12">C2H2-type domain-containing protein</fullName>
    </recommendedName>
</protein>
<comment type="subcellular location">
    <subcellularLocation>
        <location evidence="1">Nucleus</location>
    </subcellularLocation>
</comment>
<dbReference type="AlphaFoldDB" id="A0AAD4F1X8"/>
<dbReference type="GO" id="GO:0006351">
    <property type="term" value="P:DNA-templated transcription"/>
    <property type="evidence" value="ECO:0007669"/>
    <property type="project" value="InterPro"/>
</dbReference>
<evidence type="ECO:0000313" key="14">
    <source>
        <dbReference type="Proteomes" id="UP001197093"/>
    </source>
</evidence>
<keyword evidence="5" id="KW-0862">Zinc</keyword>